<proteinExistence type="predicted"/>
<comment type="caution">
    <text evidence="2">The sequence shown here is derived from an EMBL/GenBank/DDBJ whole genome shotgun (WGS) entry which is preliminary data.</text>
</comment>
<dbReference type="AlphaFoldDB" id="A0A4R6VJW4"/>
<name>A0A4R6VJW4_9HYPH</name>
<protein>
    <submittedName>
        <fullName evidence="2">Uncharacterized protein DUF3008</fullName>
    </submittedName>
</protein>
<evidence type="ECO:0000256" key="1">
    <source>
        <dbReference type="SAM" id="MobiDB-lite"/>
    </source>
</evidence>
<dbReference type="OrthoDB" id="199153at2"/>
<reference evidence="2 3" key="1">
    <citation type="submission" date="2019-03" db="EMBL/GenBank/DDBJ databases">
        <title>Genomic Encyclopedia of Type Strains, Phase III (KMG-III): the genomes of soil and plant-associated and newly described type strains.</title>
        <authorList>
            <person name="Whitman W."/>
        </authorList>
    </citation>
    <scope>NUCLEOTIDE SEQUENCE [LARGE SCALE GENOMIC DNA]</scope>
    <source>
        <strain evidence="2 3">CGMCC 1.7002</strain>
    </source>
</reference>
<keyword evidence="3" id="KW-1185">Reference proteome</keyword>
<evidence type="ECO:0000313" key="2">
    <source>
        <dbReference type="EMBL" id="TDQ62012.1"/>
    </source>
</evidence>
<sequence>MPAKSKAQQKAAGMALAAKRGEMKVSDLQGAAKDMYDSMSEEELRDFAETKHDNKPEHVDN</sequence>
<dbReference type="Pfam" id="PF11450">
    <property type="entry name" value="DUF3008"/>
    <property type="match status" value="1"/>
</dbReference>
<feature type="compositionally biased region" description="Basic and acidic residues" evidence="1">
    <location>
        <begin position="45"/>
        <end position="61"/>
    </location>
</feature>
<feature type="region of interest" description="Disordered" evidence="1">
    <location>
        <begin position="36"/>
        <end position="61"/>
    </location>
</feature>
<organism evidence="2 3">
    <name type="scientific">Maritalea mobilis</name>
    <dbReference type="NCBI Taxonomy" id="483324"/>
    <lineage>
        <taxon>Bacteria</taxon>
        <taxon>Pseudomonadati</taxon>
        <taxon>Pseudomonadota</taxon>
        <taxon>Alphaproteobacteria</taxon>
        <taxon>Hyphomicrobiales</taxon>
        <taxon>Devosiaceae</taxon>
        <taxon>Maritalea</taxon>
    </lineage>
</organism>
<gene>
    <name evidence="2" type="ORF">ATL17_3116</name>
</gene>
<evidence type="ECO:0000313" key="3">
    <source>
        <dbReference type="Proteomes" id="UP000295391"/>
    </source>
</evidence>
<accession>A0A4R6VJW4</accession>
<dbReference type="EMBL" id="SNYR01000003">
    <property type="protein sequence ID" value="TDQ62012.1"/>
    <property type="molecule type" value="Genomic_DNA"/>
</dbReference>
<dbReference type="Proteomes" id="UP000295391">
    <property type="component" value="Unassembled WGS sequence"/>
</dbReference>
<dbReference type="RefSeq" id="WP_133573685.1">
    <property type="nucleotide sequence ID" value="NZ_SNYR01000003.1"/>
</dbReference>
<dbReference type="InterPro" id="IPR021553">
    <property type="entry name" value="DUF3008"/>
</dbReference>